<evidence type="ECO:0000259" key="2">
    <source>
        <dbReference type="PROSITE" id="PS50108"/>
    </source>
</evidence>
<accession>A0A507QWZ6</accession>
<reference evidence="3 4" key="1">
    <citation type="submission" date="2019-06" db="EMBL/GenBank/DDBJ databases">
        <title>Wine fermentation using esterase from Monascus purpureus.</title>
        <authorList>
            <person name="Geng C."/>
            <person name="Zhang Y."/>
        </authorList>
    </citation>
    <scope>NUCLEOTIDE SEQUENCE [LARGE SCALE GENOMIC DNA]</scope>
    <source>
        <strain evidence="3">HQ1</strain>
    </source>
</reference>
<feature type="domain" description="CRIB" evidence="2">
    <location>
        <begin position="163"/>
        <end position="176"/>
    </location>
</feature>
<protein>
    <recommendedName>
        <fullName evidence="2">CRIB domain-containing protein</fullName>
    </recommendedName>
</protein>
<dbReference type="STRING" id="5098.A0A507QWZ6"/>
<organism evidence="3 4">
    <name type="scientific">Monascus purpureus</name>
    <name type="common">Red mold</name>
    <name type="synonym">Monascus anka</name>
    <dbReference type="NCBI Taxonomy" id="5098"/>
    <lineage>
        <taxon>Eukaryota</taxon>
        <taxon>Fungi</taxon>
        <taxon>Dikarya</taxon>
        <taxon>Ascomycota</taxon>
        <taxon>Pezizomycotina</taxon>
        <taxon>Eurotiomycetes</taxon>
        <taxon>Eurotiomycetidae</taxon>
        <taxon>Eurotiales</taxon>
        <taxon>Aspergillaceae</taxon>
        <taxon>Monascus</taxon>
    </lineage>
</organism>
<evidence type="ECO:0000313" key="3">
    <source>
        <dbReference type="EMBL" id="TQB74170.1"/>
    </source>
</evidence>
<feature type="compositionally biased region" description="Basic residues" evidence="1">
    <location>
        <begin position="43"/>
        <end position="55"/>
    </location>
</feature>
<feature type="compositionally biased region" description="Low complexity" evidence="1">
    <location>
        <begin position="58"/>
        <end position="90"/>
    </location>
</feature>
<comment type="caution">
    <text evidence="3">The sequence shown here is derived from an EMBL/GenBank/DDBJ whole genome shotgun (WGS) entry which is preliminary data.</text>
</comment>
<keyword evidence="4" id="KW-1185">Reference proteome</keyword>
<proteinExistence type="predicted"/>
<feature type="compositionally biased region" description="Basic and acidic residues" evidence="1">
    <location>
        <begin position="18"/>
        <end position="28"/>
    </location>
</feature>
<feature type="region of interest" description="Disordered" evidence="1">
    <location>
        <begin position="231"/>
        <end position="306"/>
    </location>
</feature>
<feature type="compositionally biased region" description="Polar residues" evidence="1">
    <location>
        <begin position="283"/>
        <end position="301"/>
    </location>
</feature>
<dbReference type="EMBL" id="VIFY01000034">
    <property type="protein sequence ID" value="TQB74170.1"/>
    <property type="molecule type" value="Genomic_DNA"/>
</dbReference>
<evidence type="ECO:0000256" key="1">
    <source>
        <dbReference type="SAM" id="MobiDB-lite"/>
    </source>
</evidence>
<dbReference type="Proteomes" id="UP000319663">
    <property type="component" value="Unassembled WGS sequence"/>
</dbReference>
<name>A0A507QWZ6_MONPU</name>
<sequence>MQAAQALATPPPVFPGQWHEEPDYRDRPPTNSSNEQPDYMYHVRSRSTAHSHSPRRLSTFGGRSRSNTTTSTASSRRSPASSMTSSDSSSLGQFHSVAARTRTEKHESVTKSLLSRGSRILRRQGSRFAVSTTLDEEDETDRGSKSSRTAKLRRSNEQLKRLISDPFDFHHLTHTSPAQFNSLSREIDLVTEFSALRASQKPKPELKEIRAEDLHFRNFSSENLANYVSSSTAEGSLSNEPATPGASPEPLTSVSPTFPLSRARSDSRVFENFSRPISRHPRSNSTTPPLAPSPNLTSSPDLSEPAPRAVDEILGLHAPKTYPEHVYSTAEEAEKISASMAQITLEGIFQLNGARARAASSTNTLTSDLEDVPEEEEVSCWRDSPKPKARLPECNLSLQLDQHQQPAVVPSSPIPSPEPRFLPCITNGQSDKLPHALSSPTLPQYYLFQDRPSNDQFEPARGDSPIGKIDMYEDISDSWDKDIDFCYEHAAESNCNFDWFRTADEPEPAAVAMPIATSARDEPGKALANDTETKGSFQLSQKSAILPVTYLGNNSPVRKCSSEESLILSRAASIFNKQPGRHINGVTSK</sequence>
<dbReference type="InterPro" id="IPR000095">
    <property type="entry name" value="CRIB_dom"/>
</dbReference>
<evidence type="ECO:0000313" key="4">
    <source>
        <dbReference type="Proteomes" id="UP000319663"/>
    </source>
</evidence>
<dbReference type="PROSITE" id="PS50108">
    <property type="entry name" value="CRIB"/>
    <property type="match status" value="1"/>
</dbReference>
<dbReference type="AlphaFoldDB" id="A0A507QWZ6"/>
<feature type="region of interest" description="Disordered" evidence="1">
    <location>
        <begin position="1"/>
        <end position="114"/>
    </location>
</feature>
<feature type="region of interest" description="Disordered" evidence="1">
    <location>
        <begin position="132"/>
        <end position="154"/>
    </location>
</feature>
<gene>
    <name evidence="3" type="ORF">MPDQ_005074</name>
</gene>
<feature type="compositionally biased region" description="Polar residues" evidence="1">
    <location>
        <begin position="231"/>
        <end position="241"/>
    </location>
</feature>